<dbReference type="Pfam" id="PF16061">
    <property type="entry name" value="DUF4803"/>
    <property type="match status" value="1"/>
</dbReference>
<reference evidence="2" key="1">
    <citation type="submission" date="2025-08" db="UniProtKB">
        <authorList>
            <consortium name="RefSeq"/>
        </authorList>
    </citation>
    <scope>IDENTIFICATION</scope>
    <source>
        <strain evidence="2">15112-1751.03</strain>
        <tissue evidence="2">Whole Adult</tissue>
    </source>
</reference>
<evidence type="ECO:0000313" key="2">
    <source>
        <dbReference type="RefSeq" id="XP_051858673.1"/>
    </source>
</evidence>
<proteinExistence type="predicted"/>
<dbReference type="AlphaFoldDB" id="A0A9C6WD70"/>
<dbReference type="RefSeq" id="XP_051858673.1">
    <property type="nucleotide sequence ID" value="XM_052002713.1"/>
</dbReference>
<dbReference type="GeneID" id="127565201"/>
<dbReference type="PANTHER" id="PTHR47890:SF1">
    <property type="entry name" value="LD24308P"/>
    <property type="match status" value="1"/>
</dbReference>
<dbReference type="PANTHER" id="PTHR47890">
    <property type="entry name" value="LD24308P"/>
    <property type="match status" value="1"/>
</dbReference>
<dbReference type="OrthoDB" id="6366357at2759"/>
<accession>A0A9C6WD70</accession>
<organism evidence="1 2">
    <name type="scientific">Drosophila albomicans</name>
    <name type="common">Fruit fly</name>
    <dbReference type="NCBI Taxonomy" id="7291"/>
    <lineage>
        <taxon>Eukaryota</taxon>
        <taxon>Metazoa</taxon>
        <taxon>Ecdysozoa</taxon>
        <taxon>Arthropoda</taxon>
        <taxon>Hexapoda</taxon>
        <taxon>Insecta</taxon>
        <taxon>Pterygota</taxon>
        <taxon>Neoptera</taxon>
        <taxon>Endopterygota</taxon>
        <taxon>Diptera</taxon>
        <taxon>Brachycera</taxon>
        <taxon>Muscomorpha</taxon>
        <taxon>Ephydroidea</taxon>
        <taxon>Drosophilidae</taxon>
        <taxon>Drosophila</taxon>
    </lineage>
</organism>
<dbReference type="Proteomes" id="UP000515160">
    <property type="component" value="Chromosome 2L"/>
</dbReference>
<name>A0A9C6WD70_DROAB</name>
<evidence type="ECO:0000313" key="1">
    <source>
        <dbReference type="Proteomes" id="UP000515160"/>
    </source>
</evidence>
<gene>
    <name evidence="2" type="primary">LOC127565201</name>
</gene>
<dbReference type="InterPro" id="IPR032062">
    <property type="entry name" value="DUF4803"/>
</dbReference>
<protein>
    <submittedName>
        <fullName evidence="2">Uncharacterized protein LOC127565201</fullName>
    </submittedName>
</protein>
<sequence>MDDMETVMETLDSISNEIQLIRSSQNQPMISTESFNRFISKNVPTMIRTVQVLEDITNRIIARYDQMMTYKNRKMEIASLVSFAEWTALPNADSLQHLMDRLHLTMFGHTSSAIHRKTPQETLLYQMMSNYEEALDERFRTLQSPQQFVGSLYTDIATTELKGYSLMEFSLLILRATGHGNFTEETNIMRENFKRRTEYSLSFLRSVMEQSDLRIWRSDPPNHIAEITYAEVTRLLQGYIENEDGLNADRRCRYSCEIYQDTTVSGCISGALCQSAPQCSGRVYNCQFVEKSMGICQSPWYSSRRYEYIQYDSGRVLGTMSYCGRGTSRAESWYRWIFWQCSYCFCLCDEQGSKSDRYFNLRETVSDVKANKVVTGVRFAKRNRIIHLQIQEGQLLPLGAINESTVEWKPVDDYLISSYNVREGRDYHSMSYHRRGINLAEVMKTDDKSFVVTGVRLRLSYGRLNLELQFTKYDFKTGELMENVWQASKTFPNVQLDLDDKDIPTKSRQLSQQLSKDYNYLEFVNTGINQDAAQTTIPFIDIQDVVSKGPVPLAGIGIYYKAVPGYGGFIAPKIIQYDFSSHTPVQVSLN</sequence>
<keyword evidence="1" id="KW-1185">Reference proteome</keyword>